<keyword evidence="8 12" id="KW-0472">Membrane</keyword>
<accession>A0AAV7DG30</accession>
<dbReference type="PANTHER" id="PTHR11394:SF47">
    <property type="entry name" value="TASTE RECEPTOR TYPE 2 MEMBER 40"/>
    <property type="match status" value="1"/>
</dbReference>
<evidence type="ECO:0000256" key="10">
    <source>
        <dbReference type="ARBA" id="ARBA00023224"/>
    </source>
</evidence>
<evidence type="ECO:0000256" key="3">
    <source>
        <dbReference type="ARBA" id="ARBA00022480"/>
    </source>
</evidence>
<feature type="transmembrane region" description="Helical" evidence="13">
    <location>
        <begin position="6"/>
        <end position="30"/>
    </location>
</feature>
<evidence type="ECO:0000256" key="1">
    <source>
        <dbReference type="ARBA" id="ARBA00004141"/>
    </source>
</evidence>
<evidence type="ECO:0000256" key="9">
    <source>
        <dbReference type="ARBA" id="ARBA00023170"/>
    </source>
</evidence>
<evidence type="ECO:0000256" key="11">
    <source>
        <dbReference type="RuleBase" id="RU004423"/>
    </source>
</evidence>
<keyword evidence="10 12" id="KW-0807">Transducer</keyword>
<feature type="transmembrane region" description="Helical" evidence="13">
    <location>
        <begin position="185"/>
        <end position="209"/>
    </location>
</feature>
<evidence type="ECO:0000256" key="7">
    <source>
        <dbReference type="ARBA" id="ARBA00023040"/>
    </source>
</evidence>
<name>A0AAV7DG30_ENGPU</name>
<reference evidence="14" key="1">
    <citation type="thesis" date="2020" institute="ProQuest LLC" country="789 East Eisenhower Parkway, Ann Arbor, MI, USA">
        <title>Comparative Genomics and Chromosome Evolution.</title>
        <authorList>
            <person name="Mudd A.B."/>
        </authorList>
    </citation>
    <scope>NUCLEOTIDE SEQUENCE</scope>
    <source>
        <strain evidence="14">237g6f4</strain>
        <tissue evidence="14">Blood</tissue>
    </source>
</reference>
<evidence type="ECO:0000256" key="6">
    <source>
        <dbReference type="ARBA" id="ARBA00022989"/>
    </source>
</evidence>
<dbReference type="InterPro" id="IPR007960">
    <property type="entry name" value="TAS2R"/>
</dbReference>
<evidence type="ECO:0000313" key="15">
    <source>
        <dbReference type="Proteomes" id="UP000824782"/>
    </source>
</evidence>
<dbReference type="GO" id="GO:0016020">
    <property type="term" value="C:membrane"/>
    <property type="evidence" value="ECO:0007669"/>
    <property type="project" value="UniProtKB-SubCell"/>
</dbReference>
<feature type="transmembrane region" description="Helical" evidence="13">
    <location>
        <begin position="269"/>
        <end position="291"/>
    </location>
</feature>
<dbReference type="GO" id="GO:0033038">
    <property type="term" value="F:bitter taste receptor activity"/>
    <property type="evidence" value="ECO:0007669"/>
    <property type="project" value="InterPro"/>
</dbReference>
<feature type="transmembrane region" description="Helical" evidence="13">
    <location>
        <begin position="51"/>
        <end position="72"/>
    </location>
</feature>
<dbReference type="SUPFAM" id="SSF81321">
    <property type="entry name" value="Family A G protein-coupled receptor-like"/>
    <property type="match status" value="1"/>
</dbReference>
<dbReference type="EMBL" id="WNYA01000001">
    <property type="protein sequence ID" value="KAG8596457.1"/>
    <property type="molecule type" value="Genomic_DNA"/>
</dbReference>
<dbReference type="AlphaFoldDB" id="A0AAV7DG30"/>
<proteinExistence type="inferred from homology"/>
<evidence type="ECO:0000256" key="4">
    <source>
        <dbReference type="ARBA" id="ARBA00022606"/>
    </source>
</evidence>
<dbReference type="GO" id="GO:0004930">
    <property type="term" value="F:G protein-coupled receptor activity"/>
    <property type="evidence" value="ECO:0007669"/>
    <property type="project" value="UniProtKB-KW"/>
</dbReference>
<evidence type="ECO:0000256" key="2">
    <source>
        <dbReference type="ARBA" id="ARBA00007376"/>
    </source>
</evidence>
<evidence type="ECO:0000256" key="13">
    <source>
        <dbReference type="SAM" id="Phobius"/>
    </source>
</evidence>
<keyword evidence="5 12" id="KW-0812">Transmembrane</keyword>
<feature type="transmembrane region" description="Helical" evidence="13">
    <location>
        <begin position="244"/>
        <end position="263"/>
    </location>
</feature>
<feature type="transmembrane region" description="Helical" evidence="13">
    <location>
        <begin position="84"/>
        <end position="109"/>
    </location>
</feature>
<sequence>MLPAFILLSLCALAISTVIGFVTNSFIIVAHGMDRAKGRNINPRELILSTLGLFNIAYQCSMVANDTVLYLWSDLYFSDKFYTIFSILLLFTIFSSFWFTFCLCGFYYVMLVTFEKTLFMRLKQNISNVVPWMLFSSVLLSTVISVPVAWNIEKEDYTSQVYENVTGITDNSTSQEGKPHMSLQYLLVTSIIGCCIPLVLVAISNILIIKTLCLHAKHLGKNKGGMNVQSVDASVSAARTVTSLLLLYISFYVSQILLIMAIFEVDSIWFSVCLVVIYAYSPVQSVILILGSPKLKSTFVKFSNSIVFKKRMSPREDIKAIT</sequence>
<evidence type="ECO:0000313" key="14">
    <source>
        <dbReference type="EMBL" id="KAG8596457.1"/>
    </source>
</evidence>
<keyword evidence="9 12" id="KW-0675">Receptor</keyword>
<keyword evidence="6 13" id="KW-1133">Transmembrane helix</keyword>
<organism evidence="14 15">
    <name type="scientific">Engystomops pustulosus</name>
    <name type="common">Tungara frog</name>
    <name type="synonym">Physalaemus pustulosus</name>
    <dbReference type="NCBI Taxonomy" id="76066"/>
    <lineage>
        <taxon>Eukaryota</taxon>
        <taxon>Metazoa</taxon>
        <taxon>Chordata</taxon>
        <taxon>Craniata</taxon>
        <taxon>Vertebrata</taxon>
        <taxon>Euteleostomi</taxon>
        <taxon>Amphibia</taxon>
        <taxon>Batrachia</taxon>
        <taxon>Anura</taxon>
        <taxon>Neobatrachia</taxon>
        <taxon>Hyloidea</taxon>
        <taxon>Leptodactylidae</taxon>
        <taxon>Leiuperinae</taxon>
        <taxon>Engystomops</taxon>
    </lineage>
</organism>
<keyword evidence="4 12" id="KW-0716">Sensory transduction</keyword>
<keyword evidence="3 12" id="KW-0919">Taste</keyword>
<comment type="caution">
    <text evidence="14">The sequence shown here is derived from an EMBL/GenBank/DDBJ whole genome shotgun (WGS) entry which is preliminary data.</text>
</comment>
<dbReference type="PANTHER" id="PTHR11394">
    <property type="entry name" value="TASTE RECEPTOR TYPE 2"/>
    <property type="match status" value="1"/>
</dbReference>
<dbReference type="FunFam" id="1.20.1070.10:FF:000055">
    <property type="entry name" value="Taste receptor type 2"/>
    <property type="match status" value="1"/>
</dbReference>
<keyword evidence="7 12" id="KW-0297">G-protein coupled receptor</keyword>
<protein>
    <recommendedName>
        <fullName evidence="12">Taste receptor type 2</fullName>
    </recommendedName>
</protein>
<comment type="subcellular location">
    <subcellularLocation>
        <location evidence="1 12">Membrane</location>
        <topology evidence="1 12">Multi-pass membrane protein</topology>
    </subcellularLocation>
</comment>
<evidence type="ECO:0000256" key="12">
    <source>
        <dbReference type="RuleBase" id="RU004424"/>
    </source>
</evidence>
<dbReference type="Gene3D" id="1.20.1070.10">
    <property type="entry name" value="Rhodopsin 7-helix transmembrane proteins"/>
    <property type="match status" value="1"/>
</dbReference>
<dbReference type="Proteomes" id="UP000824782">
    <property type="component" value="Unassembled WGS sequence"/>
</dbReference>
<keyword evidence="15" id="KW-1185">Reference proteome</keyword>
<feature type="transmembrane region" description="Helical" evidence="13">
    <location>
        <begin position="129"/>
        <end position="150"/>
    </location>
</feature>
<evidence type="ECO:0000256" key="5">
    <source>
        <dbReference type="ARBA" id="ARBA00022692"/>
    </source>
</evidence>
<comment type="similarity">
    <text evidence="2 11">Belongs to the G-protein coupled receptor T2R family.</text>
</comment>
<gene>
    <name evidence="14" type="ORF">GDO81_001914</name>
</gene>
<dbReference type="Pfam" id="PF05296">
    <property type="entry name" value="TAS2R"/>
    <property type="match status" value="1"/>
</dbReference>
<evidence type="ECO:0000256" key="8">
    <source>
        <dbReference type="ARBA" id="ARBA00023136"/>
    </source>
</evidence>